<evidence type="ECO:0000256" key="3">
    <source>
        <dbReference type="ARBA" id="ARBA00023242"/>
    </source>
</evidence>
<keyword evidence="3" id="KW-0539">Nucleus</keyword>
<evidence type="ECO:0000313" key="8">
    <source>
        <dbReference type="Proteomes" id="UP001159405"/>
    </source>
</evidence>
<evidence type="ECO:0000256" key="5">
    <source>
        <dbReference type="SAM" id="MobiDB-lite"/>
    </source>
</evidence>
<accession>A0ABN8QPL7</accession>
<feature type="domain" description="DNA endonuclease activator Ctp1 C-terminal" evidence="6">
    <location>
        <begin position="633"/>
        <end position="670"/>
    </location>
</feature>
<feature type="region of interest" description="Disordered" evidence="5">
    <location>
        <begin position="563"/>
        <end position="588"/>
    </location>
</feature>
<reference evidence="7 8" key="1">
    <citation type="submission" date="2022-05" db="EMBL/GenBank/DDBJ databases">
        <authorList>
            <consortium name="Genoscope - CEA"/>
            <person name="William W."/>
        </authorList>
    </citation>
    <scope>NUCLEOTIDE SEQUENCE [LARGE SCALE GENOMIC DNA]</scope>
</reference>
<feature type="compositionally biased region" description="Basic and acidic residues" evidence="5">
    <location>
        <begin position="417"/>
        <end position="430"/>
    </location>
</feature>
<evidence type="ECO:0000256" key="2">
    <source>
        <dbReference type="ARBA" id="ARBA00022763"/>
    </source>
</evidence>
<proteinExistence type="predicted"/>
<sequence length="699" mass="79581">METYRRLEELKESIGRDFRDLEERCSDAENKVRCLEKANSAAKELSSQLQSENASLKRHLANLQKELAYKDEKLKRKTEDLSKMDCWWSRFRLASERRFKAMKDHGNFPPHIREEFVCRDIDEQMKDIPEDYFSVKDNESSKKYRNLTTIKCKKKVRYDKVSSTTSSREEKKCYSYKGHGQVYYETNKKKNNDEENVFYDPNESTKLYHNECPEQGPDVEVLGSDELSVHQKILVPETEDVPCSPLQEDDNKPVADKGRIHPEVIVPDTEVDDYGLHCSIGAPSAASTPLGAANSPLFGYNNCDDSKEVSVGILDGVTGKSPSNDTVNLLTAAKSQLAHLPKSDSQFPVDLSYTQPQSPTIPSRTQSLNQDMNLTADCSVSLLPHGMGNEEVESRADYKMGQNTVKESGDTVFMNKEANKKTDLKRERNVNNDPGKMSKQTTLDGKLSKIKASTDDQNNSGYKRKRRSSTEADDNMWPLESKHLFLVFALAYSQQEEPSDTVFKVPVLPPPKTPEVILLEDFPSHVTRKKSCNTLLSNSGDITELNNGTMDQSADLFANIDDCHSPDLRGEEREKDPPLGSSQKENFTSNKNCATKANFKYVEVVRKKDERAKLNGYKCRECQEYYQGLNLPEEELKKRLKHCSRHRARFSPPPSTPPGFWNLSFPDTQEYMDKGYLKTASEVPAPKRLRRIRRNRIAK</sequence>
<evidence type="ECO:0000313" key="7">
    <source>
        <dbReference type="EMBL" id="CAH3166357.1"/>
    </source>
</evidence>
<keyword evidence="8" id="KW-1185">Reference proteome</keyword>
<organism evidence="7 8">
    <name type="scientific">Porites lobata</name>
    <dbReference type="NCBI Taxonomy" id="104759"/>
    <lineage>
        <taxon>Eukaryota</taxon>
        <taxon>Metazoa</taxon>
        <taxon>Cnidaria</taxon>
        <taxon>Anthozoa</taxon>
        <taxon>Hexacorallia</taxon>
        <taxon>Scleractinia</taxon>
        <taxon>Fungiina</taxon>
        <taxon>Poritidae</taxon>
        <taxon>Porites</taxon>
    </lineage>
</organism>
<feature type="coiled-coil region" evidence="4">
    <location>
        <begin position="4"/>
        <end position="80"/>
    </location>
</feature>
<dbReference type="PANTHER" id="PTHR15107:SF0">
    <property type="entry name" value="DNA ENDONUCLEASE ACTIVATOR CTP1 C-TERMINAL DOMAIN-CONTAINING PROTEIN"/>
    <property type="match status" value="1"/>
</dbReference>
<feature type="compositionally biased region" description="Basic and acidic residues" evidence="5">
    <location>
        <begin position="563"/>
        <end position="577"/>
    </location>
</feature>
<keyword evidence="2" id="KW-0227">DNA damage</keyword>
<protein>
    <recommendedName>
        <fullName evidence="6">DNA endonuclease activator Ctp1 C-terminal domain-containing protein</fullName>
    </recommendedName>
</protein>
<gene>
    <name evidence="7" type="ORF">PLOB_00007634</name>
</gene>
<dbReference type="Proteomes" id="UP001159405">
    <property type="component" value="Unassembled WGS sequence"/>
</dbReference>
<dbReference type="Pfam" id="PF08573">
    <property type="entry name" value="SAE2"/>
    <property type="match status" value="2"/>
</dbReference>
<comment type="subcellular location">
    <subcellularLocation>
        <location evidence="1">Nucleus</location>
    </subcellularLocation>
</comment>
<keyword evidence="4" id="KW-0175">Coiled coil</keyword>
<name>A0ABN8QPL7_9CNID</name>
<dbReference type="InterPro" id="IPR013882">
    <property type="entry name" value="Ctp1_C"/>
</dbReference>
<evidence type="ECO:0000259" key="6">
    <source>
        <dbReference type="Pfam" id="PF08573"/>
    </source>
</evidence>
<dbReference type="InterPro" id="IPR033316">
    <property type="entry name" value="RBBP8-like"/>
</dbReference>
<comment type="caution">
    <text evidence="7">The sequence shown here is derived from an EMBL/GenBank/DDBJ whole genome shotgun (WGS) entry which is preliminary data.</text>
</comment>
<dbReference type="PANTHER" id="PTHR15107">
    <property type="entry name" value="RETINOBLASTOMA BINDING PROTEIN 8"/>
    <property type="match status" value="1"/>
</dbReference>
<dbReference type="EMBL" id="CALNXK010000136">
    <property type="protein sequence ID" value="CAH3166357.1"/>
    <property type="molecule type" value="Genomic_DNA"/>
</dbReference>
<evidence type="ECO:0000256" key="1">
    <source>
        <dbReference type="ARBA" id="ARBA00004123"/>
    </source>
</evidence>
<feature type="region of interest" description="Disordered" evidence="5">
    <location>
        <begin position="404"/>
        <end position="474"/>
    </location>
</feature>
<feature type="domain" description="DNA endonuclease activator Ctp1 C-terminal" evidence="6">
    <location>
        <begin position="600"/>
        <end position="629"/>
    </location>
</feature>
<evidence type="ECO:0000256" key="4">
    <source>
        <dbReference type="SAM" id="Coils"/>
    </source>
</evidence>